<dbReference type="InParanoid" id="T1ESU1"/>
<protein>
    <submittedName>
        <fullName evidence="1 2">Uncharacterized protein</fullName>
    </submittedName>
</protein>
<dbReference type="OrthoDB" id="6771835at2759"/>
<reference evidence="3" key="1">
    <citation type="submission" date="2012-12" db="EMBL/GenBank/DDBJ databases">
        <authorList>
            <person name="Hellsten U."/>
            <person name="Grimwood J."/>
            <person name="Chapman J.A."/>
            <person name="Shapiro H."/>
            <person name="Aerts A."/>
            <person name="Otillar R.P."/>
            <person name="Terry A.Y."/>
            <person name="Boore J.L."/>
            <person name="Simakov O."/>
            <person name="Marletaz F."/>
            <person name="Cho S.-J."/>
            <person name="Edsinger-Gonzales E."/>
            <person name="Havlak P."/>
            <person name="Kuo D.-H."/>
            <person name="Larsson T."/>
            <person name="Lv J."/>
            <person name="Arendt D."/>
            <person name="Savage R."/>
            <person name="Osoegawa K."/>
            <person name="de Jong P."/>
            <person name="Lindberg D.R."/>
            <person name="Seaver E.C."/>
            <person name="Weisblat D.A."/>
            <person name="Putnam N.H."/>
            <person name="Grigoriev I.V."/>
            <person name="Rokhsar D.S."/>
        </authorList>
    </citation>
    <scope>NUCLEOTIDE SEQUENCE</scope>
</reference>
<evidence type="ECO:0000313" key="3">
    <source>
        <dbReference type="Proteomes" id="UP000015101"/>
    </source>
</evidence>
<dbReference type="Proteomes" id="UP000015101">
    <property type="component" value="Unassembled WGS sequence"/>
</dbReference>
<dbReference type="PANTHER" id="PTHR46409:SF1">
    <property type="entry name" value="HTH PSQ-TYPE DOMAIN-CONTAINING PROTEIN"/>
    <property type="match status" value="1"/>
</dbReference>
<dbReference type="EMBL" id="KB097143">
    <property type="protein sequence ID" value="ESN99072.1"/>
    <property type="molecule type" value="Genomic_DNA"/>
</dbReference>
<evidence type="ECO:0000313" key="2">
    <source>
        <dbReference type="EnsemblMetazoa" id="HelroP162556"/>
    </source>
</evidence>
<reference evidence="1 3" key="2">
    <citation type="journal article" date="2013" name="Nature">
        <title>Insights into bilaterian evolution from three spiralian genomes.</title>
        <authorList>
            <person name="Simakov O."/>
            <person name="Marletaz F."/>
            <person name="Cho S.J."/>
            <person name="Edsinger-Gonzales E."/>
            <person name="Havlak P."/>
            <person name="Hellsten U."/>
            <person name="Kuo D.H."/>
            <person name="Larsson T."/>
            <person name="Lv J."/>
            <person name="Arendt D."/>
            <person name="Savage R."/>
            <person name="Osoegawa K."/>
            <person name="de Jong P."/>
            <person name="Grimwood J."/>
            <person name="Chapman J.A."/>
            <person name="Shapiro H."/>
            <person name="Aerts A."/>
            <person name="Otillar R.P."/>
            <person name="Terry A.Y."/>
            <person name="Boore J.L."/>
            <person name="Grigoriev I.V."/>
            <person name="Lindberg D.R."/>
            <person name="Seaver E.C."/>
            <person name="Weisblat D.A."/>
            <person name="Putnam N.H."/>
            <person name="Rokhsar D.S."/>
        </authorList>
    </citation>
    <scope>NUCLEOTIDE SEQUENCE</scope>
</reference>
<sequence>MLQFPTVARECDRTAIIDRSKLRAKLTYEAKITLAEIHLENILTAMLLDDRKEIKEVAAGQIKFARKATAPGKNKIRKFQCPSLNFEPAIYYCLLNWQDDPRTSPPMLREISDDKIKAAIKVPRKWALEKYPCHYQSVEQHV</sequence>
<keyword evidence="3" id="KW-1185">Reference proteome</keyword>
<dbReference type="PANTHER" id="PTHR46409">
    <property type="entry name" value="HTH PSQ-TYPE DOMAIN-CONTAINING PROTEIN"/>
    <property type="match status" value="1"/>
</dbReference>
<proteinExistence type="predicted"/>
<evidence type="ECO:0000313" key="1">
    <source>
        <dbReference type="EMBL" id="ESN99072.1"/>
    </source>
</evidence>
<dbReference type="RefSeq" id="XP_009022975.1">
    <property type="nucleotide sequence ID" value="XM_009024727.1"/>
</dbReference>
<dbReference type="AlphaFoldDB" id="T1ESU1"/>
<name>T1ESU1_HELRO</name>
<reference evidence="2" key="3">
    <citation type="submission" date="2015-06" db="UniProtKB">
        <authorList>
            <consortium name="EnsemblMetazoa"/>
        </authorList>
    </citation>
    <scope>IDENTIFICATION</scope>
</reference>
<dbReference type="CTD" id="20199641"/>
<accession>T1ESU1</accession>
<dbReference type="GeneID" id="20199641"/>
<organism evidence="2 3">
    <name type="scientific">Helobdella robusta</name>
    <name type="common">Californian leech</name>
    <dbReference type="NCBI Taxonomy" id="6412"/>
    <lineage>
        <taxon>Eukaryota</taxon>
        <taxon>Metazoa</taxon>
        <taxon>Spiralia</taxon>
        <taxon>Lophotrochozoa</taxon>
        <taxon>Annelida</taxon>
        <taxon>Clitellata</taxon>
        <taxon>Hirudinea</taxon>
        <taxon>Rhynchobdellida</taxon>
        <taxon>Glossiphoniidae</taxon>
        <taxon>Helobdella</taxon>
    </lineage>
</organism>
<gene>
    <name evidence="2" type="primary">20199641</name>
    <name evidence="1" type="ORF">HELRODRAFT_162556</name>
</gene>
<dbReference type="HOGENOM" id="CLU_1817887_0_0_1"/>
<dbReference type="EMBL" id="AMQM01001108">
    <property type="status" value="NOT_ANNOTATED_CDS"/>
    <property type="molecule type" value="Genomic_DNA"/>
</dbReference>
<dbReference type="KEGG" id="hro:HELRODRAFT_162556"/>
<dbReference type="EnsemblMetazoa" id="HelroT162556">
    <property type="protein sequence ID" value="HelroP162556"/>
    <property type="gene ID" value="HelroG162556"/>
</dbReference>